<protein>
    <submittedName>
        <fullName evidence="2">Glutamate receptor 4</fullName>
    </submittedName>
</protein>
<keyword evidence="1" id="KW-0472">Membrane</keyword>
<gene>
    <name evidence="2" type="ORF">D9C73_006131</name>
</gene>
<reference evidence="2 3" key="1">
    <citation type="submission" date="2019-01" db="EMBL/GenBank/DDBJ databases">
        <title>Genome Assembly of Collichthys lucidus.</title>
        <authorList>
            <person name="Cai M."/>
            <person name="Xiao S."/>
        </authorList>
    </citation>
    <scope>NUCLEOTIDE SEQUENCE [LARGE SCALE GENOMIC DNA]</scope>
    <source>
        <strain evidence="2">JT15FE1705JMU</strain>
        <tissue evidence="2">Muscle</tissue>
    </source>
</reference>
<dbReference type="Proteomes" id="UP000298787">
    <property type="component" value="Chromosome 6"/>
</dbReference>
<feature type="transmembrane region" description="Helical" evidence="1">
    <location>
        <begin position="12"/>
        <end position="30"/>
    </location>
</feature>
<sequence>MEAHPPRDLRRRDIIHVSFAFVNAALIVYQERVTQSTEKTSALSLSNVAGVFYILVGGLGLAMLVALIEFCYKSRAEAKRMKMTFGDAMRNKARLSVTGSTGENGRVMTPEFPKAVHAVPYVRPDMGLNVSLTDLS</sequence>
<dbReference type="EMBL" id="CM014083">
    <property type="protein sequence ID" value="TKS72058.1"/>
    <property type="molecule type" value="Genomic_DNA"/>
</dbReference>
<proteinExistence type="predicted"/>
<name>A0A4U5UDF6_COLLU</name>
<dbReference type="Gene3D" id="1.10.287.70">
    <property type="match status" value="1"/>
</dbReference>
<evidence type="ECO:0000313" key="2">
    <source>
        <dbReference type="EMBL" id="TKS72058.1"/>
    </source>
</evidence>
<keyword evidence="1" id="KW-0812">Transmembrane</keyword>
<feature type="transmembrane region" description="Helical" evidence="1">
    <location>
        <begin position="50"/>
        <end position="72"/>
    </location>
</feature>
<evidence type="ECO:0000313" key="3">
    <source>
        <dbReference type="Proteomes" id="UP000298787"/>
    </source>
</evidence>
<keyword evidence="1" id="KW-1133">Transmembrane helix</keyword>
<keyword evidence="2" id="KW-0675">Receptor</keyword>
<evidence type="ECO:0000256" key="1">
    <source>
        <dbReference type="SAM" id="Phobius"/>
    </source>
</evidence>
<keyword evidence="3" id="KW-1185">Reference proteome</keyword>
<dbReference type="AlphaFoldDB" id="A0A4U5UDF6"/>
<accession>A0A4U5UDF6</accession>
<organism evidence="2 3">
    <name type="scientific">Collichthys lucidus</name>
    <name type="common">Big head croaker</name>
    <name type="synonym">Sciaena lucida</name>
    <dbReference type="NCBI Taxonomy" id="240159"/>
    <lineage>
        <taxon>Eukaryota</taxon>
        <taxon>Metazoa</taxon>
        <taxon>Chordata</taxon>
        <taxon>Craniata</taxon>
        <taxon>Vertebrata</taxon>
        <taxon>Euteleostomi</taxon>
        <taxon>Actinopterygii</taxon>
        <taxon>Neopterygii</taxon>
        <taxon>Teleostei</taxon>
        <taxon>Neoteleostei</taxon>
        <taxon>Acanthomorphata</taxon>
        <taxon>Eupercaria</taxon>
        <taxon>Sciaenidae</taxon>
        <taxon>Collichthys</taxon>
    </lineage>
</organism>
<dbReference type="STRING" id="240159.A0A4U5UDF6"/>
<dbReference type="FunFam" id="1.10.287.70:FF:000099">
    <property type="entry name" value="glutamate receptor 2 isoform X1"/>
    <property type="match status" value="1"/>
</dbReference>